<evidence type="ECO:0000256" key="2">
    <source>
        <dbReference type="HAMAP-Rule" id="MF_00634"/>
    </source>
</evidence>
<organism evidence="3 4">
    <name type="scientific">Leptospira meyeri</name>
    <dbReference type="NCBI Taxonomy" id="29508"/>
    <lineage>
        <taxon>Bacteria</taxon>
        <taxon>Pseudomonadati</taxon>
        <taxon>Spirochaetota</taxon>
        <taxon>Spirochaetia</taxon>
        <taxon>Leptospirales</taxon>
        <taxon>Leptospiraceae</taxon>
        <taxon>Leptospira</taxon>
    </lineage>
</organism>
<reference evidence="3 4" key="1">
    <citation type="submission" date="2019-03" db="EMBL/GenBank/DDBJ databases">
        <title>Genomic Encyclopedia of Archaeal and Bacterial Type Strains, Phase II (KMG-II): from individual species to whole genera.</title>
        <authorList>
            <person name="Goeker M."/>
        </authorList>
    </citation>
    <scope>NUCLEOTIDE SEQUENCE [LARGE SCALE GENOMIC DNA]</scope>
    <source>
        <strain evidence="3 4">DSM 21537</strain>
    </source>
</reference>
<protein>
    <recommendedName>
        <fullName evidence="2">UPF0235 protein CLV96_3143</fullName>
    </recommendedName>
</protein>
<dbReference type="AlphaFoldDB" id="A0A4R8MMN3"/>
<dbReference type="InterPro" id="IPR003746">
    <property type="entry name" value="DUF167"/>
</dbReference>
<dbReference type="RefSeq" id="WP_004788216.1">
    <property type="nucleotide sequence ID" value="NZ_RQGE01000012.1"/>
</dbReference>
<dbReference type="Proteomes" id="UP000294684">
    <property type="component" value="Unassembled WGS sequence"/>
</dbReference>
<gene>
    <name evidence="3" type="ORF">CLV96_3143</name>
</gene>
<dbReference type="STRING" id="1193051.LEP1GSC017_0044"/>
<evidence type="ECO:0000313" key="4">
    <source>
        <dbReference type="Proteomes" id="UP000294684"/>
    </source>
</evidence>
<proteinExistence type="inferred from homology"/>
<dbReference type="SUPFAM" id="SSF69786">
    <property type="entry name" value="YggU-like"/>
    <property type="match status" value="1"/>
</dbReference>
<dbReference type="GO" id="GO:0005737">
    <property type="term" value="C:cytoplasm"/>
    <property type="evidence" value="ECO:0007669"/>
    <property type="project" value="TreeGrafter"/>
</dbReference>
<name>A0A4R8MMN3_LEPME</name>
<evidence type="ECO:0000256" key="1">
    <source>
        <dbReference type="ARBA" id="ARBA00010364"/>
    </source>
</evidence>
<dbReference type="PANTHER" id="PTHR13420:SF7">
    <property type="entry name" value="UPF0235 PROTEIN C15ORF40"/>
    <property type="match status" value="1"/>
</dbReference>
<comment type="caution">
    <text evidence="3">The sequence shown here is derived from an EMBL/GenBank/DDBJ whole genome shotgun (WGS) entry which is preliminary data.</text>
</comment>
<dbReference type="EMBL" id="SORO01000002">
    <property type="protein sequence ID" value="TDY68627.1"/>
    <property type="molecule type" value="Genomic_DNA"/>
</dbReference>
<dbReference type="SMART" id="SM01152">
    <property type="entry name" value="DUF167"/>
    <property type="match status" value="1"/>
</dbReference>
<sequence length="75" mass="8327">MKLTVKVKPNNKQPGLEFLSETDCIVRLKSPPVDGKANEELIEVLSKHFHVPKKNISILSGFSSKSKLVSILPKD</sequence>
<comment type="similarity">
    <text evidence="1 2">Belongs to the UPF0235 family.</text>
</comment>
<dbReference type="InterPro" id="IPR036591">
    <property type="entry name" value="YggU-like_sf"/>
</dbReference>
<dbReference type="OrthoDB" id="9800587at2"/>
<dbReference type="Gene3D" id="3.30.1200.10">
    <property type="entry name" value="YggU-like"/>
    <property type="match status" value="1"/>
</dbReference>
<dbReference type="NCBIfam" id="TIGR00251">
    <property type="entry name" value="DUF167 family protein"/>
    <property type="match status" value="1"/>
</dbReference>
<keyword evidence="4" id="KW-1185">Reference proteome</keyword>
<accession>A0A4R8MMN3</accession>
<dbReference type="PANTHER" id="PTHR13420">
    <property type="entry name" value="UPF0235 PROTEIN C15ORF40"/>
    <property type="match status" value="1"/>
</dbReference>
<dbReference type="HAMAP" id="MF_00634">
    <property type="entry name" value="UPF0235"/>
    <property type="match status" value="1"/>
</dbReference>
<evidence type="ECO:0000313" key="3">
    <source>
        <dbReference type="EMBL" id="TDY68627.1"/>
    </source>
</evidence>
<dbReference type="Pfam" id="PF02594">
    <property type="entry name" value="DUF167"/>
    <property type="match status" value="1"/>
</dbReference>
<dbReference type="GeneID" id="79828418"/>